<comment type="caution">
    <text evidence="9">The sequence shown here is derived from an EMBL/GenBank/DDBJ whole genome shotgun (WGS) entry which is preliminary data.</text>
</comment>
<evidence type="ECO:0000256" key="2">
    <source>
        <dbReference type="ARBA" id="ARBA00010883"/>
    </source>
</evidence>
<protein>
    <submittedName>
        <fullName evidence="9">SNX22 protein</fullName>
    </submittedName>
</protein>
<dbReference type="InterPro" id="IPR001683">
    <property type="entry name" value="PX_dom"/>
</dbReference>
<evidence type="ECO:0000313" key="10">
    <source>
        <dbReference type="Proteomes" id="UP000572325"/>
    </source>
</evidence>
<evidence type="ECO:0000259" key="8">
    <source>
        <dbReference type="PROSITE" id="PS50195"/>
    </source>
</evidence>
<feature type="non-terminal residue" evidence="9">
    <location>
        <position position="119"/>
    </location>
</feature>
<dbReference type="InterPro" id="IPR036871">
    <property type="entry name" value="PX_dom_sf"/>
</dbReference>
<dbReference type="GO" id="GO:0015031">
    <property type="term" value="P:protein transport"/>
    <property type="evidence" value="ECO:0007669"/>
    <property type="project" value="UniProtKB-KW"/>
</dbReference>
<name>A0A7K9REW3_9PASS</name>
<feature type="domain" description="PX" evidence="8">
    <location>
        <begin position="1"/>
        <end position="112"/>
    </location>
</feature>
<dbReference type="PANTHER" id="PTHR15813">
    <property type="entry name" value="SORTING NEXIN-22 AND 24"/>
    <property type="match status" value="1"/>
</dbReference>
<dbReference type="AlphaFoldDB" id="A0A7K9REW3"/>
<evidence type="ECO:0000256" key="6">
    <source>
        <dbReference type="ARBA" id="ARBA00023136"/>
    </source>
</evidence>
<dbReference type="GO" id="GO:0030659">
    <property type="term" value="C:cytoplasmic vesicle membrane"/>
    <property type="evidence" value="ECO:0007669"/>
    <property type="project" value="UniProtKB-SubCell"/>
</dbReference>
<evidence type="ECO:0000256" key="3">
    <source>
        <dbReference type="ARBA" id="ARBA00022448"/>
    </source>
</evidence>
<dbReference type="SUPFAM" id="SSF64268">
    <property type="entry name" value="PX domain"/>
    <property type="match status" value="1"/>
</dbReference>
<keyword evidence="4" id="KW-0653">Protein transport</keyword>
<proteinExistence type="inferred from homology"/>
<comment type="similarity">
    <text evidence="2">Belongs to the sorting nexin family.</text>
</comment>
<keyword evidence="5" id="KW-0446">Lipid-binding</keyword>
<dbReference type="InterPro" id="IPR052467">
    <property type="entry name" value="Sorting_nexin_PX-domain"/>
</dbReference>
<organism evidence="9 10">
    <name type="scientific">Sterrhoptilus dennistouni</name>
    <dbReference type="NCBI Taxonomy" id="2585820"/>
    <lineage>
        <taxon>Eukaryota</taxon>
        <taxon>Metazoa</taxon>
        <taxon>Chordata</taxon>
        <taxon>Craniata</taxon>
        <taxon>Vertebrata</taxon>
        <taxon>Euteleostomi</taxon>
        <taxon>Archelosauria</taxon>
        <taxon>Archosauria</taxon>
        <taxon>Dinosauria</taxon>
        <taxon>Saurischia</taxon>
        <taxon>Theropoda</taxon>
        <taxon>Coelurosauria</taxon>
        <taxon>Aves</taxon>
        <taxon>Neognathae</taxon>
        <taxon>Neoaves</taxon>
        <taxon>Telluraves</taxon>
        <taxon>Australaves</taxon>
        <taxon>Passeriformes</taxon>
        <taxon>Sylvioidea</taxon>
        <taxon>Zosteropidae</taxon>
        <taxon>Sterrhoptilus</taxon>
    </lineage>
</organism>
<comment type="subcellular location">
    <subcellularLocation>
        <location evidence="1">Cytoplasmic vesicle membrane</location>
        <topology evidence="1">Peripheral membrane protein</topology>
        <orientation evidence="1">Cytoplasmic side</orientation>
    </subcellularLocation>
</comment>
<evidence type="ECO:0000256" key="1">
    <source>
        <dbReference type="ARBA" id="ARBA00004180"/>
    </source>
</evidence>
<keyword evidence="7" id="KW-0968">Cytoplasmic vesicle</keyword>
<dbReference type="PANTHER" id="PTHR15813:SF8">
    <property type="entry name" value="SORTING NEXIN-22"/>
    <property type="match status" value="1"/>
</dbReference>
<dbReference type="PROSITE" id="PS50195">
    <property type="entry name" value="PX"/>
    <property type="match status" value="1"/>
</dbReference>
<dbReference type="Proteomes" id="UP000572325">
    <property type="component" value="Unassembled WGS sequence"/>
</dbReference>
<keyword evidence="6" id="KW-0472">Membrane</keyword>
<reference evidence="9 10" key="1">
    <citation type="submission" date="2019-09" db="EMBL/GenBank/DDBJ databases">
        <title>Bird 10,000 Genomes (B10K) Project - Family phase.</title>
        <authorList>
            <person name="Zhang G."/>
        </authorList>
    </citation>
    <scope>NUCLEOTIDE SEQUENCE [LARGE SCALE GENOMIC DNA]</scope>
    <source>
        <strain evidence="9">B10K-DU-001-27</strain>
        <tissue evidence="9">Muscle</tissue>
    </source>
</reference>
<evidence type="ECO:0000256" key="7">
    <source>
        <dbReference type="ARBA" id="ARBA00023329"/>
    </source>
</evidence>
<gene>
    <name evidence="9" type="primary">Snx22</name>
    <name evidence="9" type="ORF">STEDEN_R01660</name>
</gene>
<feature type="non-terminal residue" evidence="9">
    <location>
        <position position="1"/>
    </location>
</feature>
<keyword evidence="3" id="KW-0813">Transport</keyword>
<accession>A0A7K9REW3</accession>
<dbReference type="EMBL" id="VWZU01002217">
    <property type="protein sequence ID" value="NXI22437.1"/>
    <property type="molecule type" value="Genomic_DNA"/>
</dbReference>
<dbReference type="Pfam" id="PF00787">
    <property type="entry name" value="PX"/>
    <property type="match status" value="1"/>
</dbReference>
<keyword evidence="10" id="KW-1185">Reference proteome</keyword>
<dbReference type="GO" id="GO:1901981">
    <property type="term" value="F:phosphatidylinositol phosphate binding"/>
    <property type="evidence" value="ECO:0007669"/>
    <property type="project" value="TreeGrafter"/>
</dbReference>
<evidence type="ECO:0000313" key="9">
    <source>
        <dbReference type="EMBL" id="NXI22437.1"/>
    </source>
</evidence>
<dbReference type="Gene3D" id="3.30.1520.10">
    <property type="entry name" value="Phox-like domain"/>
    <property type="match status" value="1"/>
</dbReference>
<evidence type="ECO:0000256" key="5">
    <source>
        <dbReference type="ARBA" id="ARBA00023121"/>
    </source>
</evidence>
<sequence>VFRVEVLCNGRRHTVTKRYSEFQALHKRIKKTCKVPDFPLRHVPNWMPKVLEQRRQGLELYLQVGSVQQVQGGFGMGFWGADPPGALQGVLYHNKELPQDVLDFLKVRQCQQSPKASSP</sequence>
<evidence type="ECO:0000256" key="4">
    <source>
        <dbReference type="ARBA" id="ARBA00022927"/>
    </source>
</evidence>